<organism evidence="1 2">
    <name type="scientific">Adineta steineri</name>
    <dbReference type="NCBI Taxonomy" id="433720"/>
    <lineage>
        <taxon>Eukaryota</taxon>
        <taxon>Metazoa</taxon>
        <taxon>Spiralia</taxon>
        <taxon>Gnathifera</taxon>
        <taxon>Rotifera</taxon>
        <taxon>Eurotatoria</taxon>
        <taxon>Bdelloidea</taxon>
        <taxon>Adinetida</taxon>
        <taxon>Adinetidae</taxon>
        <taxon>Adineta</taxon>
    </lineage>
</organism>
<accession>A0A815VZN6</accession>
<dbReference type="AlphaFoldDB" id="A0A815VZN6"/>
<protein>
    <submittedName>
        <fullName evidence="1">Uncharacterized protein</fullName>
    </submittedName>
</protein>
<evidence type="ECO:0000313" key="2">
    <source>
        <dbReference type="Proteomes" id="UP000663891"/>
    </source>
</evidence>
<dbReference type="Proteomes" id="UP000663891">
    <property type="component" value="Unassembled WGS sequence"/>
</dbReference>
<proteinExistence type="predicted"/>
<comment type="caution">
    <text evidence="1">The sequence shown here is derived from an EMBL/GenBank/DDBJ whole genome shotgun (WGS) entry which is preliminary data.</text>
</comment>
<reference evidence="1" key="1">
    <citation type="submission" date="2021-02" db="EMBL/GenBank/DDBJ databases">
        <authorList>
            <person name="Nowell W R."/>
        </authorList>
    </citation>
    <scope>NUCLEOTIDE SEQUENCE</scope>
</reference>
<dbReference type="EMBL" id="CAJNON010005134">
    <property type="protein sequence ID" value="CAF1534476.1"/>
    <property type="molecule type" value="Genomic_DNA"/>
</dbReference>
<feature type="non-terminal residue" evidence="1">
    <location>
        <position position="1"/>
    </location>
</feature>
<sequence>LVRDDDDNASMASAIESARVDAAATCPT</sequence>
<gene>
    <name evidence="1" type="ORF">VCS650_LOCUS43822</name>
</gene>
<name>A0A815VZN6_9BILA</name>
<evidence type="ECO:0000313" key="1">
    <source>
        <dbReference type="EMBL" id="CAF1534476.1"/>
    </source>
</evidence>